<dbReference type="Pfam" id="PF01274">
    <property type="entry name" value="MS_TIM-barrel"/>
    <property type="match status" value="1"/>
</dbReference>
<dbReference type="AlphaFoldDB" id="A0A7S4G9X9"/>
<keyword evidence="5" id="KW-0808">Transferase</keyword>
<reference evidence="10" key="1">
    <citation type="submission" date="2021-01" db="EMBL/GenBank/DDBJ databases">
        <authorList>
            <person name="Corre E."/>
            <person name="Pelletier E."/>
            <person name="Niang G."/>
            <person name="Scheremetjew M."/>
            <person name="Finn R."/>
            <person name="Kale V."/>
            <person name="Holt S."/>
            <person name="Cochrane G."/>
            <person name="Meng A."/>
            <person name="Brown T."/>
            <person name="Cohen L."/>
        </authorList>
    </citation>
    <scope>NUCLEOTIDE SEQUENCE</scope>
    <source>
        <strain evidence="10">CCMP1594</strain>
    </source>
</reference>
<dbReference type="GO" id="GO:0005737">
    <property type="term" value="C:cytoplasm"/>
    <property type="evidence" value="ECO:0007669"/>
    <property type="project" value="TreeGrafter"/>
</dbReference>
<dbReference type="GO" id="GO:0004474">
    <property type="term" value="F:malate synthase activity"/>
    <property type="evidence" value="ECO:0007669"/>
    <property type="project" value="UniProtKB-EC"/>
</dbReference>
<dbReference type="InterPro" id="IPR046363">
    <property type="entry name" value="MS_N_TIM-barrel_dom"/>
</dbReference>
<dbReference type="GO" id="GO:0006099">
    <property type="term" value="P:tricarboxylic acid cycle"/>
    <property type="evidence" value="ECO:0007669"/>
    <property type="project" value="UniProtKB-KW"/>
</dbReference>
<name>A0A7S4G9X9_9EUGL</name>
<dbReference type="PROSITE" id="PS00161">
    <property type="entry name" value="ISOCITRATE_LYASE"/>
    <property type="match status" value="1"/>
</dbReference>
<evidence type="ECO:0000256" key="6">
    <source>
        <dbReference type="ARBA" id="ARBA00047918"/>
    </source>
</evidence>
<dbReference type="PANTHER" id="PTHR42902">
    <property type="entry name" value="MALATE SYNTHASE"/>
    <property type="match status" value="1"/>
</dbReference>
<dbReference type="InterPro" id="IPR006252">
    <property type="entry name" value="Malate_synthA"/>
</dbReference>
<dbReference type="SUPFAM" id="SSF51621">
    <property type="entry name" value="Phosphoenolpyruvate/pyruvate domain"/>
    <property type="match status" value="1"/>
</dbReference>
<dbReference type="PANTHER" id="PTHR42902:SF1">
    <property type="entry name" value="MALATE SYNTHASE 1-RELATED"/>
    <property type="match status" value="1"/>
</dbReference>
<proteinExistence type="inferred from homology"/>
<sequence length="1038" mass="115515">MIDLEDSMAPSAQNVVDGHHNIYKAVRGELTAEKNEDGSIKRYTIGSTVATPMVRVRGLHMKEVHATASHVGPMPATLFDVGLHLFNNGRYLQDRGSGPFLYVPKMHTGVEAKVLEDVLAFCEAELGLEKNATKVTTLIETLPAIFRTEEIAQALAGRLVGQNCGRWDWLASRSYYLGSNANYVHPDREHTGMEQSFNKAYSKRVVQTAHQRGFHAMGGMSAFIPVSGDQAKTEEALKKVAVDKALEIENGHDGAWVAHPGMVQPVLDQFKAAFKDATHQKASKNSMDEKISVQDIVALESELLSSSKRTEKGLRQNLSVALQYMGHYLSGNGAVGINNMMEDLATFEMSRHSIRSWIDSKVDITFADGSQKPLTMETLEKVLAEEVATLKAANSKLPYSDASEVLLRGLKENPEFISRISGEYLNPEFARGIVIGSRMLRVLSSKEFGGHLDENQGIKFDADLVRSLLGSRPELRTGADLVRHRGRFLNRLLESGDTCYKYMGCASGLAAASVIHGGEGLVGPYCGGWQLNAMGLEESRPDTLWVKPEDPGNLAFVLNNFLGLQDKIQMVDTIHALQNLRSLPRNEFQEGVRALQNEVNKLSDFHDISMLADLEQGYGDVKYTRYGVTKAIDNGVSVLHIEDQGPKKRCGHLGDKELDTFDHAIQILTSANYAAQEMLGPDQAKEKLARFCFRTDALSALRIVYSKTLEDPNHIDHPFVDWARGPCPDGRYLWLKKDTNPATGNPYGLDQSIARATEMVRLGLADFVWMETPDAEIRIAKAFLEGVNEKLAACGSQRRALGLYNFSPSFIWDKNYYPDAKMFATQIANFMKDSVVPRLSTGDLTEQQAEGELHRFLAAEGDQVRGDHLFTETNLERMFAHSLDYAGPEASWIDGIHKARGVVGQLQQSNLRFRLNREIQRTEDGGFDPLHHMANIIVGQRIKHFSTALDQIGFKAQLITLPQFHTEAERGYSVARAYREQGIEGYVQHVQRVEEHLPEDYTFLGHQKAVGTGVEAQLYDNLFARQSTILAESTEKHF</sequence>
<dbReference type="InterPro" id="IPR048355">
    <property type="entry name" value="MS_C"/>
</dbReference>
<dbReference type="InterPro" id="IPR044856">
    <property type="entry name" value="Malate_synth_C_sf"/>
</dbReference>
<evidence type="ECO:0000256" key="4">
    <source>
        <dbReference type="ARBA" id="ARBA00022532"/>
    </source>
</evidence>
<comment type="catalytic activity">
    <reaction evidence="6">
        <text>glyoxylate + acetyl-CoA + H2O = (S)-malate + CoA + H(+)</text>
        <dbReference type="Rhea" id="RHEA:18181"/>
        <dbReference type="ChEBI" id="CHEBI:15377"/>
        <dbReference type="ChEBI" id="CHEBI:15378"/>
        <dbReference type="ChEBI" id="CHEBI:15589"/>
        <dbReference type="ChEBI" id="CHEBI:36655"/>
        <dbReference type="ChEBI" id="CHEBI:57287"/>
        <dbReference type="ChEBI" id="CHEBI:57288"/>
        <dbReference type="EC" id="2.3.3.9"/>
    </reaction>
</comment>
<dbReference type="Pfam" id="PF20659">
    <property type="entry name" value="MS_C"/>
    <property type="match status" value="1"/>
</dbReference>
<comment type="similarity">
    <text evidence="1">Belongs to the malate synthase family.</text>
</comment>
<dbReference type="InterPro" id="IPR018523">
    <property type="entry name" value="Isocitrate_lyase_ph_CS"/>
</dbReference>
<feature type="domain" description="Malate synthase TIM barrel" evidence="8">
    <location>
        <begin position="53"/>
        <end position="298"/>
    </location>
</feature>
<accession>A0A7S4G9X9</accession>
<gene>
    <name evidence="10" type="ORF">EGYM00163_LOCUS41340</name>
</gene>
<dbReference type="EMBL" id="HBJA01120156">
    <property type="protein sequence ID" value="CAE0830060.1"/>
    <property type="molecule type" value="Transcribed_RNA"/>
</dbReference>
<dbReference type="InterPro" id="IPR011076">
    <property type="entry name" value="Malate_synth_sf"/>
</dbReference>
<dbReference type="InterPro" id="IPR015813">
    <property type="entry name" value="Pyrv/PenolPyrv_kinase-like_dom"/>
</dbReference>
<evidence type="ECO:0000259" key="8">
    <source>
        <dbReference type="Pfam" id="PF01274"/>
    </source>
</evidence>
<dbReference type="InterPro" id="IPR001465">
    <property type="entry name" value="Malate_synthase_TIM"/>
</dbReference>
<keyword evidence="3" id="KW-0329">Glyoxylate bypass</keyword>
<dbReference type="Gene3D" id="1.20.1220.12">
    <property type="entry name" value="Malate synthase, domain III"/>
    <property type="match status" value="1"/>
</dbReference>
<evidence type="ECO:0000256" key="7">
    <source>
        <dbReference type="PIRSR" id="PIRSR601465-50"/>
    </source>
</evidence>
<evidence type="ECO:0000256" key="1">
    <source>
        <dbReference type="ARBA" id="ARBA00006394"/>
    </source>
</evidence>
<feature type="domain" description="Malate synthase C-terminal" evidence="9">
    <location>
        <begin position="308"/>
        <end position="411"/>
    </location>
</feature>
<protein>
    <recommendedName>
        <fullName evidence="2">malate synthase</fullName>
        <ecNumber evidence="2">2.3.3.9</ecNumber>
    </recommendedName>
</protein>
<feature type="active site" description="Proton donor" evidence="7">
    <location>
        <position position="343"/>
    </location>
</feature>
<evidence type="ECO:0000256" key="5">
    <source>
        <dbReference type="ARBA" id="ARBA00022679"/>
    </source>
</evidence>
<feature type="active site" description="Proton acceptor" evidence="7">
    <location>
        <position position="55"/>
    </location>
</feature>
<keyword evidence="4" id="KW-0816">Tricarboxylic acid cycle</keyword>
<dbReference type="InterPro" id="IPR040442">
    <property type="entry name" value="Pyrv_kinase-like_dom_sf"/>
</dbReference>
<dbReference type="Gene3D" id="3.20.20.360">
    <property type="entry name" value="Malate synthase, domain 3"/>
    <property type="match status" value="1"/>
</dbReference>
<evidence type="ECO:0000256" key="3">
    <source>
        <dbReference type="ARBA" id="ARBA00022435"/>
    </source>
</evidence>
<evidence type="ECO:0000259" key="9">
    <source>
        <dbReference type="Pfam" id="PF20659"/>
    </source>
</evidence>
<organism evidence="10">
    <name type="scientific">Eutreptiella gymnastica</name>
    <dbReference type="NCBI Taxonomy" id="73025"/>
    <lineage>
        <taxon>Eukaryota</taxon>
        <taxon>Discoba</taxon>
        <taxon>Euglenozoa</taxon>
        <taxon>Euglenida</taxon>
        <taxon>Spirocuta</taxon>
        <taxon>Euglenophyceae</taxon>
        <taxon>Eutreptiales</taxon>
        <taxon>Eutreptiaceae</taxon>
        <taxon>Eutreptiella</taxon>
    </lineage>
</organism>
<dbReference type="Gene3D" id="3.20.20.60">
    <property type="entry name" value="Phosphoenolpyruvate-binding domains"/>
    <property type="match status" value="2"/>
</dbReference>
<dbReference type="SUPFAM" id="SSF51645">
    <property type="entry name" value="Malate synthase G"/>
    <property type="match status" value="1"/>
</dbReference>
<evidence type="ECO:0000256" key="2">
    <source>
        <dbReference type="ARBA" id="ARBA00012636"/>
    </source>
</evidence>
<dbReference type="EC" id="2.3.3.9" evidence="2"/>
<dbReference type="GO" id="GO:0006097">
    <property type="term" value="P:glyoxylate cycle"/>
    <property type="evidence" value="ECO:0007669"/>
    <property type="project" value="UniProtKB-KW"/>
</dbReference>
<evidence type="ECO:0000313" key="10">
    <source>
        <dbReference type="EMBL" id="CAE0830060.1"/>
    </source>
</evidence>